<protein>
    <recommendedName>
        <fullName evidence="4">Lipoprotein</fullName>
    </recommendedName>
</protein>
<reference evidence="2" key="2">
    <citation type="submission" date="2020-09" db="EMBL/GenBank/DDBJ databases">
        <authorList>
            <person name="Sun Q."/>
            <person name="Ohkuma M."/>
        </authorList>
    </citation>
    <scope>NUCLEOTIDE SEQUENCE</scope>
    <source>
        <strain evidence="2">JCM 3051</strain>
    </source>
</reference>
<comment type="caution">
    <text evidence="2">The sequence shown here is derived from an EMBL/GenBank/DDBJ whole genome shotgun (WGS) entry which is preliminary data.</text>
</comment>
<sequence>MRRHASALLGVVAASLLLGGCGAEARALDVAVPERYATVEQLVADADAVALVQADRAEVEVVDRVPYTRTEVRLRKVLLGEIDDEDVTVSQMGSLARPPASGMPAVLRSGQEYVVVLHRTGPAEFEVVGPGVWKADTLGASLTLHAVMARCVPAAIPHETTPWDLEVELGRVGDVLGTSVVGRA</sequence>
<organism evidence="2 3">
    <name type="scientific">Promicromonospora citrea</name>
    <dbReference type="NCBI Taxonomy" id="43677"/>
    <lineage>
        <taxon>Bacteria</taxon>
        <taxon>Bacillati</taxon>
        <taxon>Actinomycetota</taxon>
        <taxon>Actinomycetes</taxon>
        <taxon>Micrococcales</taxon>
        <taxon>Promicromonosporaceae</taxon>
        <taxon>Promicromonospora</taxon>
    </lineage>
</organism>
<evidence type="ECO:0008006" key="4">
    <source>
        <dbReference type="Google" id="ProtNLM"/>
    </source>
</evidence>
<gene>
    <name evidence="2" type="ORF">GCM10010102_25030</name>
</gene>
<accession>A0A8H9L4V1</accession>
<feature type="chain" id="PRO_5034471432" description="Lipoprotein" evidence="1">
    <location>
        <begin position="26"/>
        <end position="184"/>
    </location>
</feature>
<name>A0A8H9L4V1_9MICO</name>
<dbReference type="EMBL" id="BMPT01000009">
    <property type="protein sequence ID" value="GGM28235.1"/>
    <property type="molecule type" value="Genomic_DNA"/>
</dbReference>
<evidence type="ECO:0000313" key="3">
    <source>
        <dbReference type="Proteomes" id="UP000655589"/>
    </source>
</evidence>
<proteinExistence type="predicted"/>
<evidence type="ECO:0000256" key="1">
    <source>
        <dbReference type="SAM" id="SignalP"/>
    </source>
</evidence>
<keyword evidence="3" id="KW-1185">Reference proteome</keyword>
<feature type="signal peptide" evidence="1">
    <location>
        <begin position="1"/>
        <end position="25"/>
    </location>
</feature>
<reference evidence="2" key="1">
    <citation type="journal article" date="2014" name="Int. J. Syst. Evol. Microbiol.">
        <title>Complete genome sequence of Corynebacterium casei LMG S-19264T (=DSM 44701T), isolated from a smear-ripened cheese.</title>
        <authorList>
            <consortium name="US DOE Joint Genome Institute (JGI-PGF)"/>
            <person name="Walter F."/>
            <person name="Albersmeier A."/>
            <person name="Kalinowski J."/>
            <person name="Ruckert C."/>
        </authorList>
    </citation>
    <scope>NUCLEOTIDE SEQUENCE</scope>
    <source>
        <strain evidence="2">JCM 3051</strain>
    </source>
</reference>
<evidence type="ECO:0000313" key="2">
    <source>
        <dbReference type="EMBL" id="GGM28235.1"/>
    </source>
</evidence>
<keyword evidence="1" id="KW-0732">Signal</keyword>
<dbReference type="AlphaFoldDB" id="A0A8H9L4V1"/>
<dbReference type="Proteomes" id="UP000655589">
    <property type="component" value="Unassembled WGS sequence"/>
</dbReference>
<dbReference type="PROSITE" id="PS51257">
    <property type="entry name" value="PROKAR_LIPOPROTEIN"/>
    <property type="match status" value="1"/>
</dbReference>
<dbReference type="RefSeq" id="WP_171109211.1">
    <property type="nucleotide sequence ID" value="NZ_BMPT01000009.1"/>
</dbReference>